<proteinExistence type="predicted"/>
<dbReference type="AlphaFoldDB" id="A0A9P5U5T7"/>
<keyword evidence="3" id="KW-1185">Reference proteome</keyword>
<feature type="region of interest" description="Disordered" evidence="1">
    <location>
        <begin position="340"/>
        <end position="416"/>
    </location>
</feature>
<feature type="compositionally biased region" description="Polar residues" evidence="1">
    <location>
        <begin position="187"/>
        <end position="201"/>
    </location>
</feature>
<feature type="compositionally biased region" description="Polar residues" evidence="1">
    <location>
        <begin position="358"/>
        <end position="367"/>
    </location>
</feature>
<organism evidence="2 3">
    <name type="scientific">Rhodocollybia butyracea</name>
    <dbReference type="NCBI Taxonomy" id="206335"/>
    <lineage>
        <taxon>Eukaryota</taxon>
        <taxon>Fungi</taxon>
        <taxon>Dikarya</taxon>
        <taxon>Basidiomycota</taxon>
        <taxon>Agaricomycotina</taxon>
        <taxon>Agaricomycetes</taxon>
        <taxon>Agaricomycetidae</taxon>
        <taxon>Agaricales</taxon>
        <taxon>Marasmiineae</taxon>
        <taxon>Omphalotaceae</taxon>
        <taxon>Rhodocollybia</taxon>
    </lineage>
</organism>
<accession>A0A9P5U5T7</accession>
<dbReference type="Proteomes" id="UP000772434">
    <property type="component" value="Unassembled WGS sequence"/>
</dbReference>
<evidence type="ECO:0000313" key="2">
    <source>
        <dbReference type="EMBL" id="KAF9067039.1"/>
    </source>
</evidence>
<evidence type="ECO:0000313" key="3">
    <source>
        <dbReference type="Proteomes" id="UP000772434"/>
    </source>
</evidence>
<feature type="region of interest" description="Disordered" evidence="1">
    <location>
        <begin position="100"/>
        <end position="231"/>
    </location>
</feature>
<protein>
    <submittedName>
        <fullName evidence="2">Uncharacterized protein</fullName>
    </submittedName>
</protein>
<dbReference type="EMBL" id="JADNRY010000079">
    <property type="protein sequence ID" value="KAF9067039.1"/>
    <property type="molecule type" value="Genomic_DNA"/>
</dbReference>
<feature type="compositionally biased region" description="Polar residues" evidence="1">
    <location>
        <begin position="380"/>
        <end position="390"/>
    </location>
</feature>
<name>A0A9P5U5T7_9AGAR</name>
<reference evidence="2" key="1">
    <citation type="submission" date="2020-11" db="EMBL/GenBank/DDBJ databases">
        <authorList>
            <consortium name="DOE Joint Genome Institute"/>
            <person name="Ahrendt S."/>
            <person name="Riley R."/>
            <person name="Andreopoulos W."/>
            <person name="Labutti K."/>
            <person name="Pangilinan J."/>
            <person name="Ruiz-Duenas F.J."/>
            <person name="Barrasa J.M."/>
            <person name="Sanchez-Garcia M."/>
            <person name="Camarero S."/>
            <person name="Miyauchi S."/>
            <person name="Serrano A."/>
            <person name="Linde D."/>
            <person name="Babiker R."/>
            <person name="Drula E."/>
            <person name="Ayuso-Fernandez I."/>
            <person name="Pacheco R."/>
            <person name="Padilla G."/>
            <person name="Ferreira P."/>
            <person name="Barriuso J."/>
            <person name="Kellner H."/>
            <person name="Castanera R."/>
            <person name="Alfaro M."/>
            <person name="Ramirez L."/>
            <person name="Pisabarro A.G."/>
            <person name="Kuo A."/>
            <person name="Tritt A."/>
            <person name="Lipzen A."/>
            <person name="He G."/>
            <person name="Yan M."/>
            <person name="Ng V."/>
            <person name="Cullen D."/>
            <person name="Martin F."/>
            <person name="Rosso M.-N."/>
            <person name="Henrissat B."/>
            <person name="Hibbett D."/>
            <person name="Martinez A.T."/>
            <person name="Grigoriev I.V."/>
        </authorList>
    </citation>
    <scope>NUCLEOTIDE SEQUENCE</scope>
    <source>
        <strain evidence="2">AH 40177</strain>
    </source>
</reference>
<feature type="compositionally biased region" description="Polar residues" evidence="1">
    <location>
        <begin position="104"/>
        <end position="113"/>
    </location>
</feature>
<comment type="caution">
    <text evidence="2">The sequence shown here is derived from an EMBL/GenBank/DDBJ whole genome shotgun (WGS) entry which is preliminary data.</text>
</comment>
<gene>
    <name evidence="2" type="ORF">BDP27DRAFT_1365253</name>
</gene>
<sequence>MSTQTLSNEDIRRRLFDEAMRLGLGELANRARIVLERVGFTPNPHRTAIGWIRAIRNLANVDEESFTPELSQVFEGNNVDIILGLESESKRQEFEVVIDDSLFPSESTPPTSNGSPSQERRPSSSSGSDTPYQTLDGQWWSLPRVRENSAHSSGRQTQQSSPTYVETPQNLAPTTRIRRDTPWAPRQHTTPIGNPLTIISTDSEHDIPPRPSVIPRRARYGDSSNAQEQWEQIPPERQYSDEADPVPPYMEQDWEKYQQQLAIARSFQQQGGSKETGNLNTEQEETHSLGELTNEFLQWIKDTKKDASTEASTIQNQVQTKPLNHRQRRGMEWKLMKERENNVPGLPTPTTTPEQELESQGPTTNPIPVTGNFIRDSPPHQLTSESQFEYTNPYRRDTRPGARAGNRKIMERTKAH</sequence>
<evidence type="ECO:0000256" key="1">
    <source>
        <dbReference type="SAM" id="MobiDB-lite"/>
    </source>
</evidence>
<feature type="compositionally biased region" description="Polar residues" evidence="1">
    <location>
        <begin position="150"/>
        <end position="173"/>
    </location>
</feature>